<name>A0AAV7XZ57_9NEOP</name>
<organism evidence="3 4">
    <name type="scientific">Megalurothrips usitatus</name>
    <name type="common">bean blossom thrips</name>
    <dbReference type="NCBI Taxonomy" id="439358"/>
    <lineage>
        <taxon>Eukaryota</taxon>
        <taxon>Metazoa</taxon>
        <taxon>Ecdysozoa</taxon>
        <taxon>Arthropoda</taxon>
        <taxon>Hexapoda</taxon>
        <taxon>Insecta</taxon>
        <taxon>Pterygota</taxon>
        <taxon>Neoptera</taxon>
        <taxon>Paraneoptera</taxon>
        <taxon>Thysanoptera</taxon>
        <taxon>Terebrantia</taxon>
        <taxon>Thripoidea</taxon>
        <taxon>Thripidae</taxon>
        <taxon>Megalurothrips</taxon>
    </lineage>
</organism>
<dbReference type="Proteomes" id="UP001075354">
    <property type="component" value="Chromosome 2"/>
</dbReference>
<keyword evidence="2" id="KW-0472">Membrane</keyword>
<feature type="transmembrane region" description="Helical" evidence="2">
    <location>
        <begin position="206"/>
        <end position="230"/>
    </location>
</feature>
<comment type="caution">
    <text evidence="3">The sequence shown here is derived from an EMBL/GenBank/DDBJ whole genome shotgun (WGS) entry which is preliminary data.</text>
</comment>
<keyword evidence="4" id="KW-1185">Reference proteome</keyword>
<protein>
    <submittedName>
        <fullName evidence="3">Uncharacterized protein</fullName>
    </submittedName>
</protein>
<accession>A0AAV7XZ57</accession>
<keyword evidence="2" id="KW-1133">Transmembrane helix</keyword>
<evidence type="ECO:0000256" key="2">
    <source>
        <dbReference type="SAM" id="Phobius"/>
    </source>
</evidence>
<feature type="region of interest" description="Disordered" evidence="1">
    <location>
        <begin position="137"/>
        <end position="163"/>
    </location>
</feature>
<evidence type="ECO:0000256" key="1">
    <source>
        <dbReference type="SAM" id="MobiDB-lite"/>
    </source>
</evidence>
<feature type="compositionally biased region" description="Basic residues" evidence="1">
    <location>
        <begin position="92"/>
        <end position="102"/>
    </location>
</feature>
<feature type="compositionally biased region" description="Basic and acidic residues" evidence="1">
    <location>
        <begin position="78"/>
        <end position="91"/>
    </location>
</feature>
<evidence type="ECO:0000313" key="3">
    <source>
        <dbReference type="EMBL" id="KAJ1530418.1"/>
    </source>
</evidence>
<feature type="region of interest" description="Disordered" evidence="1">
    <location>
        <begin position="77"/>
        <end position="108"/>
    </location>
</feature>
<gene>
    <name evidence="3" type="ORF">ONE63_005326</name>
</gene>
<reference evidence="3" key="1">
    <citation type="submission" date="2022-12" db="EMBL/GenBank/DDBJ databases">
        <title>Chromosome-level genome assembly of the bean flower thrips Megalurothrips usitatus.</title>
        <authorList>
            <person name="Ma L."/>
            <person name="Liu Q."/>
            <person name="Li H."/>
            <person name="Cai W."/>
        </authorList>
    </citation>
    <scope>NUCLEOTIDE SEQUENCE</scope>
    <source>
        <strain evidence="3">Cailab_2022a</strain>
    </source>
</reference>
<evidence type="ECO:0000313" key="4">
    <source>
        <dbReference type="Proteomes" id="UP001075354"/>
    </source>
</evidence>
<dbReference type="AlphaFoldDB" id="A0AAV7XZ57"/>
<dbReference type="EMBL" id="JAPTSV010000002">
    <property type="protein sequence ID" value="KAJ1530418.1"/>
    <property type="molecule type" value="Genomic_DNA"/>
</dbReference>
<sequence length="311" mass="34661">MTLRPCDGLRDTQCAPLSDLRIDWDWHRTDRPGKHNGELAAAPGAHERINSLSKAEARLLLPQRRDEKVIDFGDDYILPEHPRQPQHQQEKMKHKKTKKSHHGNLYGDDDDFADYGASGDAAVDSDDEDLARTSWRRVHRPRPAAKPTTTSTTTTTTTTARPTTTPASLVEDFIVASLEQRSRSDDADVVATTQTFTTAETLVWDWQAGVLVAAVCACLLFFIVAAAYSCQHAWHFKKLKKHLDADMEEISARLALMSGMGSEHLHDSKAPTGTGAANEKSAFPVRRGDHLRTGRQQNDYCLATLPRKTRV</sequence>
<proteinExistence type="predicted"/>
<feature type="compositionally biased region" description="Low complexity" evidence="1">
    <location>
        <begin position="145"/>
        <end position="163"/>
    </location>
</feature>
<keyword evidence="2" id="KW-0812">Transmembrane</keyword>